<sequence>MATESIFRVLDFFILRTPILPIDVFEQELTAFKGSILEVLQKQMQNPVIREAIAVSSISLLDALTHLSVDSPKRKREQVTKAFLRYLIRMSTRPTPFGLFSGVTYGEYGDAYRVTLKSSAYHKKRTRPDMDWIFKIIAQLEGDPKIISQLSVLGNTMAYEVGNRTYIPYLTHLGHVRESGAHFEMESTSVRTTSAVKEALNLAKTPQTFHALVSRLYDDYPDTSHEQINQFVYQLFQQELIMSNLRPPLLDSNPLQYLLERMASLQGVEELKSQLEEISQMIKRYDEMELGEGEGLYRQLIHKMQQVADCKNYVQVDLRVQTDDVMLPTSVKKEVEKVAGVLWRMSPHQLGLSHMQGYRHDFINTYGMAREVPLLTLLNEDIGLGAPATYEYPPSKREMTQDNRAFQQRKHYLLSQWLTQVLLRGEQELVLDEDKIAAIEETVDDRHAPRSFELFFSLTADSKEAVEAGDYQLLTGATALSYGAGRSIGRFTDMMDSEFTAHLKEIDTLEQKLCDDVILAEIVYLPIEGRAANVVLTYDNRHYQIVMGTTSSKASEQTISLDDLVVGVDEQGFYLRSLKHNKEVIAVSNHMFNASRSPNCYRFIRELSQERQRNIEQFHWGELNTLPFLPRIRYGRCVLSAARWMLNEETLEYKVNMSQEEWTNKFQTYRREWKLPRYVYLTQTDNRLLLDLDEDEHVDEIRREFCKLGFGQGIVLTEIGHALDALPETGDGRHYMEFVFPVINNMAHGRKPIPKKHAQAVSHPQRYKLPGSEWLYVKWYGTGKRFEEFLGGQLREFCLMAQQRQWVKSSFFIRYADPEQHIRLRFLGEPQQLMGTFMPQLHQFASKCLQEGMLSQIMIDTYDPEIERYGGPECMGMAHQWFCMDSSIIMEWLRLKEQGLLPIHKDMLVVISVIDIMEQFGISFDEQLAFLDEMVNYKAYLDVFRSQRSLYMKLADARNAFEGLKSHKAGEVLIPAFQARRTLLHDYGVQLAQKENSQTYYVKRLNAMHSLIHLHINRLYGIDREDEIRVLTLARHTLHNLVYLRGR</sequence>
<keyword evidence="4" id="KW-1185">Reference proteome</keyword>
<dbReference type="Proteomes" id="UP000683246">
    <property type="component" value="Chromosome"/>
</dbReference>
<evidence type="ECO:0000259" key="1">
    <source>
        <dbReference type="Pfam" id="PF04738"/>
    </source>
</evidence>
<dbReference type="Pfam" id="PF04738">
    <property type="entry name" value="Lant_dehydr_N"/>
    <property type="match status" value="1"/>
</dbReference>
<dbReference type="AlphaFoldDB" id="A0A8J8MHL3"/>
<dbReference type="RefSeq" id="WP_212697152.1">
    <property type="nucleotide sequence ID" value="NZ_CP058649.1"/>
</dbReference>
<dbReference type="InterPro" id="IPR023809">
    <property type="entry name" value="Thiopep_bacteriocin_synth_dom"/>
</dbReference>
<organism evidence="3 4">
    <name type="scientific">Vallitalea pronyensis</name>
    <dbReference type="NCBI Taxonomy" id="1348613"/>
    <lineage>
        <taxon>Bacteria</taxon>
        <taxon>Bacillati</taxon>
        <taxon>Bacillota</taxon>
        <taxon>Clostridia</taxon>
        <taxon>Lachnospirales</taxon>
        <taxon>Vallitaleaceae</taxon>
        <taxon>Vallitalea</taxon>
    </lineage>
</organism>
<evidence type="ECO:0000313" key="3">
    <source>
        <dbReference type="EMBL" id="QUI21681.1"/>
    </source>
</evidence>
<proteinExistence type="predicted"/>
<dbReference type="NCBIfam" id="TIGR03891">
    <property type="entry name" value="thiopep_ocin"/>
    <property type="match status" value="1"/>
</dbReference>
<protein>
    <submittedName>
        <fullName evidence="3">Lantibiotic dehydratase</fullName>
    </submittedName>
</protein>
<name>A0A8J8MHL3_9FIRM</name>
<dbReference type="EMBL" id="CP058649">
    <property type="protein sequence ID" value="QUI21681.1"/>
    <property type="molecule type" value="Genomic_DNA"/>
</dbReference>
<dbReference type="Pfam" id="PF14028">
    <property type="entry name" value="Lant_dehydr_C"/>
    <property type="match status" value="1"/>
</dbReference>
<reference evidence="3" key="1">
    <citation type="submission" date="2020-07" db="EMBL/GenBank/DDBJ databases">
        <title>Vallitalea pronyensis genome.</title>
        <authorList>
            <person name="Postec A."/>
        </authorList>
    </citation>
    <scope>NUCLEOTIDE SEQUENCE</scope>
    <source>
        <strain evidence="3">FatNI3</strain>
    </source>
</reference>
<evidence type="ECO:0000313" key="4">
    <source>
        <dbReference type="Proteomes" id="UP000683246"/>
    </source>
</evidence>
<dbReference type="KEGG" id="vpy:HZI73_04960"/>
<evidence type="ECO:0000259" key="2">
    <source>
        <dbReference type="Pfam" id="PF14028"/>
    </source>
</evidence>
<gene>
    <name evidence="3" type="ORF">HZI73_04960</name>
</gene>
<feature type="domain" description="Thiopeptide-type bacteriocin biosynthesis" evidence="2">
    <location>
        <begin position="774"/>
        <end position="1037"/>
    </location>
</feature>
<dbReference type="InterPro" id="IPR006827">
    <property type="entry name" value="Lant_deHydtase_N"/>
</dbReference>
<accession>A0A8J8MHL3</accession>
<feature type="domain" description="Lantibiotic dehydratase N-terminal" evidence="1">
    <location>
        <begin position="45"/>
        <end position="699"/>
    </location>
</feature>